<accession>A0A1G7Y349</accession>
<protein>
    <submittedName>
        <fullName evidence="2">Uncharacterized protein</fullName>
    </submittedName>
</protein>
<proteinExistence type="predicted"/>
<evidence type="ECO:0000313" key="2">
    <source>
        <dbReference type="EMBL" id="SDG90783.1"/>
    </source>
</evidence>
<reference evidence="3" key="1">
    <citation type="submission" date="2016-10" db="EMBL/GenBank/DDBJ databases">
        <authorList>
            <person name="Varghese N."/>
            <person name="Submissions S."/>
        </authorList>
    </citation>
    <scope>NUCLEOTIDE SEQUENCE [LARGE SCALE GENOMIC DNA]</scope>
    <source>
        <strain evidence="3">DSM 15363</strain>
    </source>
</reference>
<gene>
    <name evidence="2" type="ORF">SAMN04489796_101903</name>
</gene>
<keyword evidence="3" id="KW-1185">Reference proteome</keyword>
<sequence>MRVIILLLIFSQSLLSFSQGQVEMNDIAHENWYQSQKIKDSLILELKIINKTESIFMASFEASEKLWETFVEEQFKLKFPAYESWETRREIYGSQFDMLYFNFMKMYCDLRISTLYDLFEE</sequence>
<keyword evidence="1" id="KW-0732">Signal</keyword>
<dbReference type="EMBL" id="FNCZ01000001">
    <property type="protein sequence ID" value="SDG90783.1"/>
    <property type="molecule type" value="Genomic_DNA"/>
</dbReference>
<evidence type="ECO:0000313" key="3">
    <source>
        <dbReference type="Proteomes" id="UP000199492"/>
    </source>
</evidence>
<dbReference type="Proteomes" id="UP000199492">
    <property type="component" value="Unassembled WGS sequence"/>
</dbReference>
<feature type="chain" id="PRO_5011529114" evidence="1">
    <location>
        <begin position="19"/>
        <end position="121"/>
    </location>
</feature>
<feature type="signal peptide" evidence="1">
    <location>
        <begin position="1"/>
        <end position="18"/>
    </location>
</feature>
<dbReference type="RefSeq" id="WP_139181011.1">
    <property type="nucleotide sequence ID" value="NZ_FNCZ01000001.1"/>
</dbReference>
<dbReference type="STRING" id="262004.SAMN04489796_101903"/>
<dbReference type="OrthoDB" id="1446551at2"/>
<dbReference type="AlphaFoldDB" id="A0A1G7Y349"/>
<organism evidence="2 3">
    <name type="scientific">Winogradskyella thalassocola</name>
    <dbReference type="NCBI Taxonomy" id="262004"/>
    <lineage>
        <taxon>Bacteria</taxon>
        <taxon>Pseudomonadati</taxon>
        <taxon>Bacteroidota</taxon>
        <taxon>Flavobacteriia</taxon>
        <taxon>Flavobacteriales</taxon>
        <taxon>Flavobacteriaceae</taxon>
        <taxon>Winogradskyella</taxon>
    </lineage>
</organism>
<evidence type="ECO:0000256" key="1">
    <source>
        <dbReference type="SAM" id="SignalP"/>
    </source>
</evidence>
<name>A0A1G7Y349_9FLAO</name>